<sequence>MESVHIHREWGKKDICQKGAERGEFCSLTGRLLDGGRRTGLIAEKERKQGGEKGRKEDVSRKGPTQDTGPPQERYVNINEKGFIIGNATYCTVFPLQIMTRIPHVDEIRE</sequence>
<keyword evidence="3" id="KW-1185">Reference proteome</keyword>
<proteinExistence type="predicted"/>
<organism evidence="2 3">
    <name type="scientific">Cimex lectularius</name>
    <name type="common">Bed bug</name>
    <name type="synonym">Acanthia lectularia</name>
    <dbReference type="NCBI Taxonomy" id="79782"/>
    <lineage>
        <taxon>Eukaryota</taxon>
        <taxon>Metazoa</taxon>
        <taxon>Ecdysozoa</taxon>
        <taxon>Arthropoda</taxon>
        <taxon>Hexapoda</taxon>
        <taxon>Insecta</taxon>
        <taxon>Pterygota</taxon>
        <taxon>Neoptera</taxon>
        <taxon>Paraneoptera</taxon>
        <taxon>Hemiptera</taxon>
        <taxon>Heteroptera</taxon>
        <taxon>Panheteroptera</taxon>
        <taxon>Cimicomorpha</taxon>
        <taxon>Cimicidae</taxon>
        <taxon>Cimex</taxon>
    </lineage>
</organism>
<dbReference type="Proteomes" id="UP000494040">
    <property type="component" value="Unassembled WGS sequence"/>
</dbReference>
<dbReference type="GeneID" id="106670595"/>
<dbReference type="EnsemblMetazoa" id="XM_014401086.2">
    <property type="protein sequence ID" value="XP_014256572.1"/>
    <property type="gene ID" value="LOC106670595"/>
</dbReference>
<accession>A0A8I6S5P7</accession>
<evidence type="ECO:0000256" key="1">
    <source>
        <dbReference type="SAM" id="MobiDB-lite"/>
    </source>
</evidence>
<evidence type="ECO:0000313" key="2">
    <source>
        <dbReference type="EnsemblMetazoa" id="XP_014256572.1"/>
    </source>
</evidence>
<feature type="region of interest" description="Disordered" evidence="1">
    <location>
        <begin position="38"/>
        <end position="75"/>
    </location>
</feature>
<dbReference type="RefSeq" id="XP_014256572.1">
    <property type="nucleotide sequence ID" value="XM_014401086.2"/>
</dbReference>
<protein>
    <submittedName>
        <fullName evidence="2">Uncharacterized protein</fullName>
    </submittedName>
</protein>
<reference evidence="2" key="1">
    <citation type="submission" date="2022-01" db="UniProtKB">
        <authorList>
            <consortium name="EnsemblMetazoa"/>
        </authorList>
    </citation>
    <scope>IDENTIFICATION</scope>
</reference>
<evidence type="ECO:0000313" key="3">
    <source>
        <dbReference type="Proteomes" id="UP000494040"/>
    </source>
</evidence>
<feature type="compositionally biased region" description="Basic and acidic residues" evidence="1">
    <location>
        <begin position="43"/>
        <end position="61"/>
    </location>
</feature>
<dbReference type="KEGG" id="clec:106670595"/>
<dbReference type="AlphaFoldDB" id="A0A8I6S5P7"/>
<name>A0A8I6S5P7_CIMLE</name>